<dbReference type="InterPro" id="IPR047140">
    <property type="entry name" value="LabA"/>
</dbReference>
<dbReference type="Gene3D" id="3.40.50.1010">
    <property type="entry name" value="5'-nuclease"/>
    <property type="match status" value="1"/>
</dbReference>
<accession>A0A0V8LXA2</accession>
<dbReference type="PANTHER" id="PTHR35458">
    <property type="entry name" value="SLR0755 PROTEIN"/>
    <property type="match status" value="1"/>
</dbReference>
<comment type="caution">
    <text evidence="2">The sequence shown here is derived from an EMBL/GenBank/DDBJ whole genome shotgun (WGS) entry which is preliminary data.</text>
</comment>
<evidence type="ECO:0000259" key="1">
    <source>
        <dbReference type="Pfam" id="PF01936"/>
    </source>
</evidence>
<feature type="domain" description="NYN" evidence="1">
    <location>
        <begin position="15"/>
        <end position="176"/>
    </location>
</feature>
<dbReference type="Proteomes" id="UP000053577">
    <property type="component" value="Unassembled WGS sequence"/>
</dbReference>
<sequence length="187" mass="21410">MMSGVLSSTRNVYTKVMVFIDAGYLKSSLESYHMGGIIDYSKIIEKLVNGRQLLRTYYYTAKIEKPPTPLWERLQQEQQRLFSSIAHQPYMEVRLGRLQFTKDGEAHQKGVDVLIAIDMLRFAIKHNYDTAILLSGDGDFADIIRMVKDEGRLVEIATFDGSKSFALQSSCDVCTEITKEWLKDCHK</sequence>
<dbReference type="CDD" id="cd10911">
    <property type="entry name" value="PIN_LabA"/>
    <property type="match status" value="1"/>
</dbReference>
<dbReference type="PANTHER" id="PTHR35458:SF8">
    <property type="entry name" value="SLR0650 PROTEIN"/>
    <property type="match status" value="1"/>
</dbReference>
<evidence type="ECO:0000313" key="2">
    <source>
        <dbReference type="EMBL" id="KSV16151.1"/>
    </source>
</evidence>
<dbReference type="EMBL" id="JGYD01000029">
    <property type="protein sequence ID" value="KSV16151.1"/>
    <property type="molecule type" value="Genomic_DNA"/>
</dbReference>
<evidence type="ECO:0000313" key="3">
    <source>
        <dbReference type="Proteomes" id="UP000053577"/>
    </source>
</evidence>
<dbReference type="InterPro" id="IPR021139">
    <property type="entry name" value="NYN"/>
</dbReference>
<gene>
    <name evidence="2" type="ORF">DA01_08705</name>
</gene>
<name>A0A0V8LXA2_9CHLR</name>
<dbReference type="PATRIC" id="fig|61435.5.peg.1713"/>
<proteinExistence type="predicted"/>
<dbReference type="GO" id="GO:0004540">
    <property type="term" value="F:RNA nuclease activity"/>
    <property type="evidence" value="ECO:0007669"/>
    <property type="project" value="InterPro"/>
</dbReference>
<dbReference type="AlphaFoldDB" id="A0A0V8LXA2"/>
<reference evidence="2 3" key="1">
    <citation type="journal article" date="2015" name="Sci. Rep.">
        <title>A comparative genomics and reductive dehalogenase gene transcription study of two chloroethene-respiring bacteria, Dehalococcoides mccartyi strains MB and 11a.</title>
        <authorList>
            <person name="Low A."/>
            <person name="Shen Z."/>
            <person name="Cheng D."/>
            <person name="Rogers M.J."/>
            <person name="Lee P.K."/>
            <person name="He J."/>
        </authorList>
    </citation>
    <scope>NUCLEOTIDE SEQUENCE [LARGE SCALE GENOMIC DNA]</scope>
    <source>
        <strain evidence="2 3">MB</strain>
    </source>
</reference>
<dbReference type="Pfam" id="PF01936">
    <property type="entry name" value="NYN"/>
    <property type="match status" value="1"/>
</dbReference>
<organism evidence="2 3">
    <name type="scientific">Dehalococcoides mccartyi</name>
    <dbReference type="NCBI Taxonomy" id="61435"/>
    <lineage>
        <taxon>Bacteria</taxon>
        <taxon>Bacillati</taxon>
        <taxon>Chloroflexota</taxon>
        <taxon>Dehalococcoidia</taxon>
        <taxon>Dehalococcoidales</taxon>
        <taxon>Dehalococcoidaceae</taxon>
        <taxon>Dehalococcoides</taxon>
    </lineage>
</organism>
<protein>
    <recommendedName>
        <fullName evidence="1">NYN domain-containing protein</fullName>
    </recommendedName>
</protein>